<dbReference type="STRING" id="562970.Btus_2034"/>
<proteinExistence type="predicted"/>
<dbReference type="Proteomes" id="UP000002368">
    <property type="component" value="Chromosome"/>
</dbReference>
<reference evidence="1 2" key="1">
    <citation type="journal article" date="2011" name="Stand. Genomic Sci.">
        <title>Complete genome sequence of the thermophilic, hydrogen-oxidizing Bacillus tusciae type strain (T2) and reclassification in the new genus, Kyrpidia gen. nov. as Kyrpidia tusciae comb. nov. and emendation of the family Alicyclobacillaceae da Costa and Rainey, 2010.</title>
        <authorList>
            <person name="Klenk H.P."/>
            <person name="Lapidus A."/>
            <person name="Chertkov O."/>
            <person name="Copeland A."/>
            <person name="Del Rio T.G."/>
            <person name="Nolan M."/>
            <person name="Lucas S."/>
            <person name="Chen F."/>
            <person name="Tice H."/>
            <person name="Cheng J.F."/>
            <person name="Han C."/>
            <person name="Bruce D."/>
            <person name="Goodwin L."/>
            <person name="Pitluck S."/>
            <person name="Pati A."/>
            <person name="Ivanova N."/>
            <person name="Mavromatis K."/>
            <person name="Daum C."/>
            <person name="Chen A."/>
            <person name="Palaniappan K."/>
            <person name="Chang Y.J."/>
            <person name="Land M."/>
            <person name="Hauser L."/>
            <person name="Jeffries C.D."/>
            <person name="Detter J.C."/>
            <person name="Rohde M."/>
            <person name="Abt B."/>
            <person name="Pukall R."/>
            <person name="Goker M."/>
            <person name="Bristow J."/>
            <person name="Markowitz V."/>
            <person name="Hugenholtz P."/>
            <person name="Eisen J.A."/>
        </authorList>
    </citation>
    <scope>NUCLEOTIDE SEQUENCE [LARGE SCALE GENOMIC DNA]</scope>
    <source>
        <strain evidence="1 2">DSM 2912</strain>
    </source>
</reference>
<evidence type="ECO:0000313" key="1">
    <source>
        <dbReference type="EMBL" id="ADG06724.1"/>
    </source>
</evidence>
<dbReference type="KEGG" id="bts:Btus_2034"/>
<organism evidence="1 2">
    <name type="scientific">Kyrpidia tusciae (strain DSM 2912 / NBRC 15312 / T2)</name>
    <name type="common">Bacillus tusciae</name>
    <dbReference type="NCBI Taxonomy" id="562970"/>
    <lineage>
        <taxon>Bacteria</taxon>
        <taxon>Bacillati</taxon>
        <taxon>Bacillota</taxon>
        <taxon>Bacilli</taxon>
        <taxon>Bacillales</taxon>
        <taxon>Alicyclobacillaceae</taxon>
        <taxon>Kyrpidia</taxon>
    </lineage>
</organism>
<accession>D5WQW5</accession>
<dbReference type="EMBL" id="CP002017">
    <property type="protein sequence ID" value="ADG06724.1"/>
    <property type="molecule type" value="Genomic_DNA"/>
</dbReference>
<evidence type="ECO:0000313" key="2">
    <source>
        <dbReference type="Proteomes" id="UP000002368"/>
    </source>
</evidence>
<gene>
    <name evidence="1" type="ordered locus">Btus_2034</name>
</gene>
<dbReference type="AlphaFoldDB" id="D5WQW5"/>
<name>D5WQW5_KYRT2</name>
<dbReference type="HOGENOM" id="CLU_2916608_0_0_9"/>
<sequence>MKIVCFGDSVTRGITFFRGPSTRFGIADIWFNSTAINWGIGSASAAGLSTGMACTIVSTGD</sequence>
<keyword evidence="2" id="KW-1185">Reference proteome</keyword>
<protein>
    <submittedName>
        <fullName evidence="1">Uncharacterized protein</fullName>
    </submittedName>
</protein>